<evidence type="ECO:0000256" key="1">
    <source>
        <dbReference type="SAM" id="MobiDB-lite"/>
    </source>
</evidence>
<comment type="caution">
    <text evidence="2">The sequence shown here is derived from an EMBL/GenBank/DDBJ whole genome shotgun (WGS) entry which is preliminary data.</text>
</comment>
<organism evidence="2 3">
    <name type="scientific">Rathayibacter rubneri</name>
    <dbReference type="NCBI Taxonomy" id="2950106"/>
    <lineage>
        <taxon>Bacteria</taxon>
        <taxon>Bacillati</taxon>
        <taxon>Actinomycetota</taxon>
        <taxon>Actinomycetes</taxon>
        <taxon>Micrococcales</taxon>
        <taxon>Microbacteriaceae</taxon>
        <taxon>Rathayibacter</taxon>
    </lineage>
</organism>
<protein>
    <submittedName>
        <fullName evidence="2">Uncharacterized protein</fullName>
    </submittedName>
</protein>
<dbReference type="Proteomes" id="UP001155240">
    <property type="component" value="Unassembled WGS sequence"/>
</dbReference>
<dbReference type="AlphaFoldDB" id="A0A9X2E1K1"/>
<reference evidence="2" key="1">
    <citation type="submission" date="2022-06" db="EMBL/GenBank/DDBJ databases">
        <title>Whole genome shotgun sequencing (WGS) of Rathayibacter sp. ZW T2_19, isolated from stored onions (Allium cepa).</title>
        <authorList>
            <person name="Stoll D.A."/>
            <person name="Huch M."/>
        </authorList>
    </citation>
    <scope>NUCLEOTIDE SEQUENCE</scope>
    <source>
        <strain evidence="2">ZW T2_19</strain>
    </source>
</reference>
<evidence type="ECO:0000313" key="2">
    <source>
        <dbReference type="EMBL" id="MCM6764196.1"/>
    </source>
</evidence>
<sequence>PGSGAPGSTAPGSTATPTAGQTASATPTATPTAADAASLLIGPTSFSLVDADGTELGTWEYRDGTGAVAALTEAFGSAPVESDDIPYEGYRTRNSSWPGFDFKDTEVYDAGGPESKYPEPDFLLAVNAPAVGDVAISTLGGVAVGDAAEEVRAEHPDSVQEGAPGLFDFDTTPVGTLDGFELTHTVGVLAEDEVTVSGIRAPFVNWGV</sequence>
<feature type="non-terminal residue" evidence="2">
    <location>
        <position position="1"/>
    </location>
</feature>
<dbReference type="EMBL" id="JAMRYM010000120">
    <property type="protein sequence ID" value="MCM6764196.1"/>
    <property type="molecule type" value="Genomic_DNA"/>
</dbReference>
<evidence type="ECO:0000313" key="3">
    <source>
        <dbReference type="Proteomes" id="UP001155240"/>
    </source>
</evidence>
<proteinExistence type="predicted"/>
<gene>
    <name evidence="2" type="ORF">NB037_17410</name>
</gene>
<keyword evidence="3" id="KW-1185">Reference proteome</keyword>
<accession>A0A9X2E1K1</accession>
<name>A0A9X2E1K1_9MICO</name>
<feature type="region of interest" description="Disordered" evidence="1">
    <location>
        <begin position="1"/>
        <end position="32"/>
    </location>
</feature>